<dbReference type="AlphaFoldDB" id="A0A6M3ZR82"/>
<dbReference type="Proteomes" id="UP000501648">
    <property type="component" value="Chromosome"/>
</dbReference>
<evidence type="ECO:0000259" key="1">
    <source>
        <dbReference type="PROSITE" id="PS51186"/>
    </source>
</evidence>
<dbReference type="EMBL" id="CP008956">
    <property type="protein sequence ID" value="QJQ01144.1"/>
    <property type="molecule type" value="Genomic_DNA"/>
</dbReference>
<organism evidence="2 3">
    <name type="scientific">Herbaspirillum rubrisubalbicans Os34</name>
    <dbReference type="NCBI Taxonomy" id="1235827"/>
    <lineage>
        <taxon>Bacteria</taxon>
        <taxon>Pseudomonadati</taxon>
        <taxon>Pseudomonadota</taxon>
        <taxon>Betaproteobacteria</taxon>
        <taxon>Burkholderiales</taxon>
        <taxon>Oxalobacteraceae</taxon>
        <taxon>Herbaspirillum</taxon>
    </lineage>
</organism>
<name>A0A6M3ZR82_9BURK</name>
<dbReference type="SUPFAM" id="SSF55729">
    <property type="entry name" value="Acyl-CoA N-acyltransferases (Nat)"/>
    <property type="match status" value="1"/>
</dbReference>
<accession>A0A6M3ZR82</accession>
<dbReference type="CDD" id="cd04301">
    <property type="entry name" value="NAT_SF"/>
    <property type="match status" value="1"/>
</dbReference>
<gene>
    <name evidence="2" type="ORF">C798_13140</name>
</gene>
<keyword evidence="2" id="KW-0808">Transferase</keyword>
<dbReference type="PROSITE" id="PS51186">
    <property type="entry name" value="GNAT"/>
    <property type="match status" value="1"/>
</dbReference>
<dbReference type="GO" id="GO:0016747">
    <property type="term" value="F:acyltransferase activity, transferring groups other than amino-acyl groups"/>
    <property type="evidence" value="ECO:0007669"/>
    <property type="project" value="InterPro"/>
</dbReference>
<dbReference type="Pfam" id="PF13673">
    <property type="entry name" value="Acetyltransf_10"/>
    <property type="match status" value="1"/>
</dbReference>
<dbReference type="InterPro" id="IPR000182">
    <property type="entry name" value="GNAT_dom"/>
</dbReference>
<dbReference type="Gene3D" id="3.40.630.30">
    <property type="match status" value="1"/>
</dbReference>
<feature type="domain" description="N-acetyltransferase" evidence="1">
    <location>
        <begin position="5"/>
        <end position="146"/>
    </location>
</feature>
<sequence>MAPSITIKVVENEDERFKAMLVRAIVYMHEQQCPYSEEFDLNDHTATQIVGITPEGEPVLTARVRYFNGFAKIERLSIRSQYRGKGYAHRLLRFILALCRQKGFSLFYLHAQARLADFYQQYGFRVVGAHFTFSDHDYLEMVLHDHAEQQQPSYCIGTAPMLLNRPENSPGNAGPLERNGHAEEGGWRQAMMAKV</sequence>
<evidence type="ECO:0000313" key="3">
    <source>
        <dbReference type="Proteomes" id="UP000501648"/>
    </source>
</evidence>
<protein>
    <submittedName>
        <fullName evidence="2">GNAT family N-acetyltransferase</fullName>
    </submittedName>
</protein>
<reference evidence="2 3" key="1">
    <citation type="journal article" date="2012" name="J. Bacteriol.">
        <title>Genome sequence of the pathogenic Herbaspirillum seropedicae strain Os34, isolated from rice roots.</title>
        <authorList>
            <person name="Ye W."/>
            <person name="Ye S."/>
            <person name="Liu J."/>
            <person name="Chang S."/>
            <person name="Chen M."/>
            <person name="Zhu B."/>
            <person name="Guo L."/>
            <person name="An Q."/>
        </authorList>
    </citation>
    <scope>NUCLEOTIDE SEQUENCE [LARGE SCALE GENOMIC DNA]</scope>
    <source>
        <strain evidence="2 3">Os34</strain>
    </source>
</reference>
<dbReference type="InterPro" id="IPR016181">
    <property type="entry name" value="Acyl_CoA_acyltransferase"/>
</dbReference>
<evidence type="ECO:0000313" key="2">
    <source>
        <dbReference type="EMBL" id="QJQ01144.1"/>
    </source>
</evidence>
<proteinExistence type="predicted"/>